<dbReference type="GO" id="GO:0016020">
    <property type="term" value="C:membrane"/>
    <property type="evidence" value="ECO:0007669"/>
    <property type="project" value="UniProtKB-SubCell"/>
</dbReference>
<dbReference type="InterPro" id="IPR049326">
    <property type="entry name" value="Rhodopsin_dom_fungi"/>
</dbReference>
<feature type="compositionally biased region" description="Basic and acidic residues" evidence="6">
    <location>
        <begin position="334"/>
        <end position="344"/>
    </location>
</feature>
<feature type="transmembrane region" description="Helical" evidence="7">
    <location>
        <begin position="41"/>
        <end position="65"/>
    </location>
</feature>
<feature type="region of interest" description="Disordered" evidence="6">
    <location>
        <begin position="328"/>
        <end position="351"/>
    </location>
</feature>
<dbReference type="RefSeq" id="XP_033395479.1">
    <property type="nucleotide sequence ID" value="XM_033537207.1"/>
</dbReference>
<feature type="transmembrane region" description="Helical" evidence="7">
    <location>
        <begin position="134"/>
        <end position="157"/>
    </location>
</feature>
<name>A0A6A6B796_9PEZI</name>
<dbReference type="Proteomes" id="UP000799438">
    <property type="component" value="Unassembled WGS sequence"/>
</dbReference>
<evidence type="ECO:0000256" key="3">
    <source>
        <dbReference type="ARBA" id="ARBA00022989"/>
    </source>
</evidence>
<gene>
    <name evidence="9" type="ORF">K452DRAFT_232126</name>
</gene>
<feature type="region of interest" description="Disordered" evidence="6">
    <location>
        <begin position="382"/>
        <end position="435"/>
    </location>
</feature>
<dbReference type="OrthoDB" id="2988756at2759"/>
<evidence type="ECO:0000256" key="7">
    <source>
        <dbReference type="SAM" id="Phobius"/>
    </source>
</evidence>
<feature type="transmembrane region" description="Helical" evidence="7">
    <location>
        <begin position="177"/>
        <end position="202"/>
    </location>
</feature>
<comment type="similarity">
    <text evidence="5">Belongs to the SAT4 family.</text>
</comment>
<dbReference type="EMBL" id="ML995492">
    <property type="protein sequence ID" value="KAF2139766.1"/>
    <property type="molecule type" value="Genomic_DNA"/>
</dbReference>
<proteinExistence type="inferred from homology"/>
<feature type="transmembrane region" description="Helical" evidence="7">
    <location>
        <begin position="101"/>
        <end position="122"/>
    </location>
</feature>
<dbReference type="AlphaFoldDB" id="A0A6A6B796"/>
<dbReference type="PANTHER" id="PTHR33048:SF2">
    <property type="entry name" value="SRPK"/>
    <property type="match status" value="1"/>
</dbReference>
<evidence type="ECO:0000313" key="9">
    <source>
        <dbReference type="EMBL" id="KAF2139766.1"/>
    </source>
</evidence>
<keyword evidence="4 7" id="KW-0472">Membrane</keyword>
<accession>A0A6A6B796</accession>
<comment type="subcellular location">
    <subcellularLocation>
        <location evidence="1">Membrane</location>
        <topology evidence="1">Multi-pass membrane protein</topology>
    </subcellularLocation>
</comment>
<dbReference type="PANTHER" id="PTHR33048">
    <property type="entry name" value="PTH11-LIKE INTEGRAL MEMBRANE PROTEIN (AFU_ORTHOLOGUE AFUA_5G11245)"/>
    <property type="match status" value="1"/>
</dbReference>
<feature type="transmembrane region" description="Helical" evidence="7">
    <location>
        <begin position="214"/>
        <end position="236"/>
    </location>
</feature>
<keyword evidence="3 7" id="KW-1133">Transmembrane helix</keyword>
<dbReference type="GeneID" id="54294703"/>
<evidence type="ECO:0000256" key="1">
    <source>
        <dbReference type="ARBA" id="ARBA00004141"/>
    </source>
</evidence>
<sequence>MADSFTTEAFTLLSVGIVVIALRTTARITSVGVRGFHLDDYLILVAAVVYGLETAAAYIVGAWWFGLANNGMTDAERKALDPNSHEYYLRVGGSKTQLVGWSLYTLLLWLLKLCMCIFYSRLTAGLYLTRIRAGYIAIGLTYFATELSILLGCRPFQRNWQIYPDPGNYCQPAISKIDLYVTVVLNVVTDMYLMSIPLPMLWKANLPLRRKISLLVIFSGALFVMMAGVLRCALIIKDPINGAQAAGSWACRETFVAVVIGNVPMIYPLFRRVAERVTTNNSLLSRYYGKQLLDEENNSFPMKSSTGLRRARRRSLHHIGTTLNESAWEEEADLERGGHGHESSGGRWGGVGEKWRRRSSFRAEMGMLPRVMSITVTKEAVVRTEERAESSAGGGFGHHGEDGDGGSEKRLKLRESMEGDYSCSIERGCPLPLPK</sequence>
<reference evidence="9" key="1">
    <citation type="journal article" date="2020" name="Stud. Mycol.">
        <title>101 Dothideomycetes genomes: a test case for predicting lifestyles and emergence of pathogens.</title>
        <authorList>
            <person name="Haridas S."/>
            <person name="Albert R."/>
            <person name="Binder M."/>
            <person name="Bloem J."/>
            <person name="Labutti K."/>
            <person name="Salamov A."/>
            <person name="Andreopoulos B."/>
            <person name="Baker S."/>
            <person name="Barry K."/>
            <person name="Bills G."/>
            <person name="Bluhm B."/>
            <person name="Cannon C."/>
            <person name="Castanera R."/>
            <person name="Culley D."/>
            <person name="Daum C."/>
            <person name="Ezra D."/>
            <person name="Gonzalez J."/>
            <person name="Henrissat B."/>
            <person name="Kuo A."/>
            <person name="Liang C."/>
            <person name="Lipzen A."/>
            <person name="Lutzoni F."/>
            <person name="Magnuson J."/>
            <person name="Mondo S."/>
            <person name="Nolan M."/>
            <person name="Ohm R."/>
            <person name="Pangilinan J."/>
            <person name="Park H.-J."/>
            <person name="Ramirez L."/>
            <person name="Alfaro M."/>
            <person name="Sun H."/>
            <person name="Tritt A."/>
            <person name="Yoshinaga Y."/>
            <person name="Zwiers L.-H."/>
            <person name="Turgeon B."/>
            <person name="Goodwin S."/>
            <person name="Spatafora J."/>
            <person name="Crous P."/>
            <person name="Grigoriev I."/>
        </authorList>
    </citation>
    <scope>NUCLEOTIDE SEQUENCE</scope>
    <source>
        <strain evidence="9">CBS 121167</strain>
    </source>
</reference>
<evidence type="ECO:0000256" key="5">
    <source>
        <dbReference type="ARBA" id="ARBA00038359"/>
    </source>
</evidence>
<evidence type="ECO:0000256" key="4">
    <source>
        <dbReference type="ARBA" id="ARBA00023136"/>
    </source>
</evidence>
<feature type="compositionally biased region" description="Basic and acidic residues" evidence="6">
    <location>
        <begin position="398"/>
        <end position="417"/>
    </location>
</feature>
<evidence type="ECO:0000256" key="6">
    <source>
        <dbReference type="SAM" id="MobiDB-lite"/>
    </source>
</evidence>
<dbReference type="Pfam" id="PF20684">
    <property type="entry name" value="Fung_rhodopsin"/>
    <property type="match status" value="1"/>
</dbReference>
<keyword evidence="10" id="KW-1185">Reference proteome</keyword>
<evidence type="ECO:0000259" key="8">
    <source>
        <dbReference type="Pfam" id="PF20684"/>
    </source>
</evidence>
<feature type="domain" description="Rhodopsin" evidence="8">
    <location>
        <begin position="23"/>
        <end position="272"/>
    </location>
</feature>
<protein>
    <recommendedName>
        <fullName evidence="8">Rhodopsin domain-containing protein</fullName>
    </recommendedName>
</protein>
<keyword evidence="2 7" id="KW-0812">Transmembrane</keyword>
<dbReference type="InterPro" id="IPR052337">
    <property type="entry name" value="SAT4-like"/>
</dbReference>
<evidence type="ECO:0000256" key="2">
    <source>
        <dbReference type="ARBA" id="ARBA00022692"/>
    </source>
</evidence>
<organism evidence="9 10">
    <name type="scientific">Aplosporella prunicola CBS 121167</name>
    <dbReference type="NCBI Taxonomy" id="1176127"/>
    <lineage>
        <taxon>Eukaryota</taxon>
        <taxon>Fungi</taxon>
        <taxon>Dikarya</taxon>
        <taxon>Ascomycota</taxon>
        <taxon>Pezizomycotina</taxon>
        <taxon>Dothideomycetes</taxon>
        <taxon>Dothideomycetes incertae sedis</taxon>
        <taxon>Botryosphaeriales</taxon>
        <taxon>Aplosporellaceae</taxon>
        <taxon>Aplosporella</taxon>
    </lineage>
</organism>
<evidence type="ECO:0000313" key="10">
    <source>
        <dbReference type="Proteomes" id="UP000799438"/>
    </source>
</evidence>